<protein>
    <submittedName>
        <fullName evidence="1">Uncharacterized protein</fullName>
    </submittedName>
</protein>
<evidence type="ECO:0000313" key="2">
    <source>
        <dbReference type="Proteomes" id="UP000494117"/>
    </source>
</evidence>
<proteinExistence type="predicted"/>
<dbReference type="Proteomes" id="UP000494117">
    <property type="component" value="Unassembled WGS sequence"/>
</dbReference>
<gene>
    <name evidence="1" type="ORF">LMG26858_02317</name>
</gene>
<organism evidence="1 2">
    <name type="scientific">Achromobacter anxifer</name>
    <dbReference type="NCBI Taxonomy" id="1287737"/>
    <lineage>
        <taxon>Bacteria</taxon>
        <taxon>Pseudomonadati</taxon>
        <taxon>Pseudomonadota</taxon>
        <taxon>Betaproteobacteria</taxon>
        <taxon>Burkholderiales</taxon>
        <taxon>Alcaligenaceae</taxon>
        <taxon>Achromobacter</taxon>
    </lineage>
</organism>
<reference evidence="1 2" key="1">
    <citation type="submission" date="2020-04" db="EMBL/GenBank/DDBJ databases">
        <authorList>
            <person name="De Canck E."/>
        </authorList>
    </citation>
    <scope>NUCLEOTIDE SEQUENCE [LARGE SCALE GENOMIC DNA]</scope>
    <source>
        <strain evidence="1 2">LMG 26858</strain>
    </source>
</reference>
<dbReference type="EMBL" id="CADILG010000014">
    <property type="protein sequence ID" value="CAB3862946.1"/>
    <property type="molecule type" value="Genomic_DNA"/>
</dbReference>
<dbReference type="RefSeq" id="WP_175207199.1">
    <property type="nucleotide sequence ID" value="NZ_CADILG010000014.1"/>
</dbReference>
<dbReference type="AlphaFoldDB" id="A0A6S7DMN6"/>
<sequence>MDVRGKGDAAQATMALLKLAKEIADHVVGDADQATVRAVFDRLCMETDDRAGVGPAPAAPASMH</sequence>
<name>A0A6S7DMN6_9BURK</name>
<evidence type="ECO:0000313" key="1">
    <source>
        <dbReference type="EMBL" id="CAB3862946.1"/>
    </source>
</evidence>
<keyword evidence="2" id="KW-1185">Reference proteome</keyword>
<accession>A0A6S7DMN6</accession>